<dbReference type="PANTHER" id="PTHR44688">
    <property type="entry name" value="DNA-BINDING TRANSCRIPTIONAL ACTIVATOR DEVR_DOSR"/>
    <property type="match status" value="1"/>
</dbReference>
<dbReference type="EMBL" id="MDED01000003">
    <property type="protein sequence ID" value="PPU78193.1"/>
    <property type="molecule type" value="Genomic_DNA"/>
</dbReference>
<organism evidence="9 10">
    <name type="scientific">Xanthomonas cucurbitae</name>
    <dbReference type="NCBI Taxonomy" id="56453"/>
    <lineage>
        <taxon>Bacteria</taxon>
        <taxon>Pseudomonadati</taxon>
        <taxon>Pseudomonadota</taxon>
        <taxon>Gammaproteobacteria</taxon>
        <taxon>Lysobacterales</taxon>
        <taxon>Lysobacteraceae</taxon>
        <taxon>Xanthomonas</taxon>
    </lineage>
</organism>
<dbReference type="PANTHER" id="PTHR44688:SF16">
    <property type="entry name" value="DNA-BINDING TRANSCRIPTIONAL ACTIVATOR DEVR_DOSR"/>
    <property type="match status" value="1"/>
</dbReference>
<evidence type="ECO:0000256" key="1">
    <source>
        <dbReference type="ARBA" id="ARBA00022553"/>
    </source>
</evidence>
<dbReference type="Gene3D" id="3.40.50.2300">
    <property type="match status" value="1"/>
</dbReference>
<dbReference type="InterPro" id="IPR000792">
    <property type="entry name" value="Tscrpt_reg_LuxR_C"/>
</dbReference>
<dbReference type="Pfam" id="PF00196">
    <property type="entry name" value="GerE"/>
    <property type="match status" value="1"/>
</dbReference>
<keyword evidence="2" id="KW-0902">Two-component regulatory system</keyword>
<dbReference type="SMART" id="SM00421">
    <property type="entry name" value="HTH_LUXR"/>
    <property type="match status" value="1"/>
</dbReference>
<name>A0A2S7DWJ0_9XANT</name>
<dbReference type="AlphaFoldDB" id="A0A2S7DWJ0"/>
<dbReference type="GO" id="GO:0003677">
    <property type="term" value="F:DNA binding"/>
    <property type="evidence" value="ECO:0007669"/>
    <property type="project" value="UniProtKB-KW"/>
</dbReference>
<dbReference type="PRINTS" id="PR00038">
    <property type="entry name" value="HTHLUXR"/>
</dbReference>
<dbReference type="Pfam" id="PF00072">
    <property type="entry name" value="Response_reg"/>
    <property type="match status" value="1"/>
</dbReference>
<dbReference type="CDD" id="cd17537">
    <property type="entry name" value="REC_FixJ"/>
    <property type="match status" value="1"/>
</dbReference>
<dbReference type="GO" id="GO:0006355">
    <property type="term" value="P:regulation of DNA-templated transcription"/>
    <property type="evidence" value="ECO:0007669"/>
    <property type="project" value="InterPro"/>
</dbReference>
<dbReference type="InterPro" id="IPR011006">
    <property type="entry name" value="CheY-like_superfamily"/>
</dbReference>
<keyword evidence="1 6" id="KW-0597">Phosphoprotein</keyword>
<evidence type="ECO:0000256" key="3">
    <source>
        <dbReference type="ARBA" id="ARBA00023015"/>
    </source>
</evidence>
<feature type="domain" description="HTH luxR-type" evidence="7">
    <location>
        <begin position="143"/>
        <end position="208"/>
    </location>
</feature>
<dbReference type="SUPFAM" id="SSF52172">
    <property type="entry name" value="CheY-like"/>
    <property type="match status" value="1"/>
</dbReference>
<dbReference type="Gene3D" id="1.10.10.10">
    <property type="entry name" value="Winged helix-like DNA-binding domain superfamily/Winged helix DNA-binding domain"/>
    <property type="match status" value="1"/>
</dbReference>
<accession>A0A2S7DWJ0</accession>
<keyword evidence="3" id="KW-0805">Transcription regulation</keyword>
<protein>
    <submittedName>
        <fullName evidence="9">DNA-binding response regulator</fullName>
    </submittedName>
</protein>
<proteinExistence type="predicted"/>
<dbReference type="PROSITE" id="PS50110">
    <property type="entry name" value="RESPONSE_REGULATORY"/>
    <property type="match status" value="1"/>
</dbReference>
<dbReference type="Proteomes" id="UP000239561">
    <property type="component" value="Unassembled WGS sequence"/>
</dbReference>
<feature type="modified residue" description="4-aspartylphosphate" evidence="6">
    <location>
        <position position="62"/>
    </location>
</feature>
<feature type="domain" description="Response regulatory" evidence="8">
    <location>
        <begin position="13"/>
        <end position="127"/>
    </location>
</feature>
<dbReference type="SUPFAM" id="SSF46894">
    <property type="entry name" value="C-terminal effector domain of the bipartite response regulators"/>
    <property type="match status" value="1"/>
</dbReference>
<evidence type="ECO:0000259" key="8">
    <source>
        <dbReference type="PROSITE" id="PS50110"/>
    </source>
</evidence>
<dbReference type="GO" id="GO:0000160">
    <property type="term" value="P:phosphorelay signal transduction system"/>
    <property type="evidence" value="ECO:0007669"/>
    <property type="project" value="UniProtKB-KW"/>
</dbReference>
<dbReference type="SMART" id="SM00448">
    <property type="entry name" value="REC"/>
    <property type="match status" value="1"/>
</dbReference>
<keyword evidence="5" id="KW-0804">Transcription</keyword>
<dbReference type="PROSITE" id="PS00622">
    <property type="entry name" value="HTH_LUXR_1"/>
    <property type="match status" value="1"/>
</dbReference>
<dbReference type="InterPro" id="IPR016032">
    <property type="entry name" value="Sig_transdc_resp-reg_C-effctor"/>
</dbReference>
<dbReference type="InterPro" id="IPR036388">
    <property type="entry name" value="WH-like_DNA-bd_sf"/>
</dbReference>
<comment type="caution">
    <text evidence="9">The sequence shown here is derived from an EMBL/GenBank/DDBJ whole genome shotgun (WGS) entry which is preliminary data.</text>
</comment>
<evidence type="ECO:0000259" key="7">
    <source>
        <dbReference type="PROSITE" id="PS50043"/>
    </source>
</evidence>
<evidence type="ECO:0000313" key="9">
    <source>
        <dbReference type="EMBL" id="PPU78193.1"/>
    </source>
</evidence>
<reference evidence="9 10" key="1">
    <citation type="submission" date="2016-08" db="EMBL/GenBank/DDBJ databases">
        <authorList>
            <person name="Seilhamer J.J."/>
        </authorList>
    </citation>
    <scope>NUCLEOTIDE SEQUENCE [LARGE SCALE GENOMIC DNA]</scope>
    <source>
        <strain evidence="9 10">CFBP2542</strain>
    </source>
</reference>
<dbReference type="InterPro" id="IPR001789">
    <property type="entry name" value="Sig_transdc_resp-reg_receiver"/>
</dbReference>
<evidence type="ECO:0000256" key="2">
    <source>
        <dbReference type="ARBA" id="ARBA00023012"/>
    </source>
</evidence>
<gene>
    <name evidence="9" type="ORF">XcuCFBP2542_02910</name>
</gene>
<evidence type="ECO:0000256" key="4">
    <source>
        <dbReference type="ARBA" id="ARBA00023125"/>
    </source>
</evidence>
<evidence type="ECO:0000313" key="10">
    <source>
        <dbReference type="Proteomes" id="UP000239561"/>
    </source>
</evidence>
<sequence length="209" mass="23054">MTKQSTIASDTPTVYIVDDDISVRAALEDLLASVGLRALTFSSTKDILAYTMEDVPGCLVLDVRMPEQSGMDFHRKMATLGMTLPVVFITGHGDIAMGVDAMKNGAIEFLTKPFKDQALLDAIHNGIDKDRERRRIAALASELQARWASLTTGEQDVTRLVVQGLLNKQIASRLNISEITVKVRRGHAMRKMQARSLAELVRMTEKLAI</sequence>
<dbReference type="FunFam" id="3.40.50.2300:FF:000018">
    <property type="entry name" value="DNA-binding transcriptional regulator NtrC"/>
    <property type="match status" value="1"/>
</dbReference>
<dbReference type="RefSeq" id="WP_104602125.1">
    <property type="nucleotide sequence ID" value="NZ_CP082217.1"/>
</dbReference>
<evidence type="ECO:0000256" key="6">
    <source>
        <dbReference type="PROSITE-ProRule" id="PRU00169"/>
    </source>
</evidence>
<evidence type="ECO:0000256" key="5">
    <source>
        <dbReference type="ARBA" id="ARBA00023163"/>
    </source>
</evidence>
<dbReference type="CDD" id="cd06170">
    <property type="entry name" value="LuxR_C_like"/>
    <property type="match status" value="1"/>
</dbReference>
<dbReference type="PROSITE" id="PS50043">
    <property type="entry name" value="HTH_LUXR_2"/>
    <property type="match status" value="1"/>
</dbReference>
<keyword evidence="4 9" id="KW-0238">DNA-binding</keyword>